<feature type="region of interest" description="Disordered" evidence="1">
    <location>
        <begin position="15"/>
        <end position="34"/>
    </location>
</feature>
<dbReference type="EMBL" id="BARS01054756">
    <property type="protein sequence ID" value="GAG51413.1"/>
    <property type="molecule type" value="Genomic_DNA"/>
</dbReference>
<dbReference type="Gene3D" id="3.30.360.10">
    <property type="entry name" value="Dihydrodipicolinate Reductase, domain 2"/>
    <property type="match status" value="1"/>
</dbReference>
<feature type="compositionally biased region" description="Low complexity" evidence="1">
    <location>
        <begin position="21"/>
        <end position="34"/>
    </location>
</feature>
<protein>
    <submittedName>
        <fullName evidence="2">Uncharacterized protein</fullName>
    </submittedName>
</protein>
<sequence length="133" mass="14201">EALLDDEGLEALRGWDFGEPSGRASGRGLSRAAGGEPEIVERYTGAATEGWAFGAPYRATVRARLELTLSQGKQAVYRDSVRAGMQDFIAAIRDPQHTLEVTVDDGRNSLAVALAATRAAETGTWETISYGEA</sequence>
<organism evidence="2">
    <name type="scientific">marine sediment metagenome</name>
    <dbReference type="NCBI Taxonomy" id="412755"/>
    <lineage>
        <taxon>unclassified sequences</taxon>
        <taxon>metagenomes</taxon>
        <taxon>ecological metagenomes</taxon>
    </lineage>
</organism>
<name>X0YSQ9_9ZZZZ</name>
<feature type="non-terminal residue" evidence="2">
    <location>
        <position position="1"/>
    </location>
</feature>
<comment type="caution">
    <text evidence="2">The sequence shown here is derived from an EMBL/GenBank/DDBJ whole genome shotgun (WGS) entry which is preliminary data.</text>
</comment>
<proteinExistence type="predicted"/>
<dbReference type="AlphaFoldDB" id="X0YSQ9"/>
<reference evidence="2" key="1">
    <citation type="journal article" date="2014" name="Front. Microbiol.">
        <title>High frequency of phylogenetically diverse reductive dehalogenase-homologous genes in deep subseafloor sedimentary metagenomes.</title>
        <authorList>
            <person name="Kawai M."/>
            <person name="Futagami T."/>
            <person name="Toyoda A."/>
            <person name="Takaki Y."/>
            <person name="Nishi S."/>
            <person name="Hori S."/>
            <person name="Arai W."/>
            <person name="Tsubouchi T."/>
            <person name="Morono Y."/>
            <person name="Uchiyama I."/>
            <person name="Ito T."/>
            <person name="Fujiyama A."/>
            <person name="Inagaki F."/>
            <person name="Takami H."/>
        </authorList>
    </citation>
    <scope>NUCLEOTIDE SEQUENCE</scope>
    <source>
        <strain evidence="2">Expedition CK06-06</strain>
    </source>
</reference>
<evidence type="ECO:0000256" key="1">
    <source>
        <dbReference type="SAM" id="MobiDB-lite"/>
    </source>
</evidence>
<evidence type="ECO:0000313" key="2">
    <source>
        <dbReference type="EMBL" id="GAG51413.1"/>
    </source>
</evidence>
<accession>X0YSQ9</accession>
<gene>
    <name evidence="2" type="ORF">S01H1_80988</name>
</gene>